<dbReference type="GO" id="GO:0003700">
    <property type="term" value="F:DNA-binding transcription factor activity"/>
    <property type="evidence" value="ECO:0007669"/>
    <property type="project" value="InterPro"/>
</dbReference>
<name>A0A2P7S4H7_9HYPH</name>
<reference evidence="2 3" key="1">
    <citation type="submission" date="2018-03" db="EMBL/GenBank/DDBJ databases">
        <title>The draft genome of Mesorhizobium soli JCM 19897.</title>
        <authorList>
            <person name="Li L."/>
            <person name="Liu L."/>
            <person name="Liang L."/>
            <person name="Wang T."/>
            <person name="Zhang X."/>
        </authorList>
    </citation>
    <scope>NUCLEOTIDE SEQUENCE [LARGE SCALE GENOMIC DNA]</scope>
    <source>
        <strain evidence="2 3">JCM 19897</strain>
    </source>
</reference>
<dbReference type="EMBL" id="PXYL01000014">
    <property type="protein sequence ID" value="PSJ57374.1"/>
    <property type="molecule type" value="Genomic_DNA"/>
</dbReference>
<dbReference type="PANTHER" id="PTHR33164:SF106">
    <property type="entry name" value="TRANSCRIPTIONAL REGULATORY PROTEIN"/>
    <property type="match status" value="1"/>
</dbReference>
<dbReference type="SMART" id="SM00347">
    <property type="entry name" value="HTH_MARR"/>
    <property type="match status" value="1"/>
</dbReference>
<dbReference type="OrthoDB" id="8447118at2"/>
<dbReference type="RefSeq" id="WP_106726274.1">
    <property type="nucleotide sequence ID" value="NZ_PXYL01000014.1"/>
</dbReference>
<dbReference type="AlphaFoldDB" id="A0A2P7S4H7"/>
<dbReference type="InterPro" id="IPR036390">
    <property type="entry name" value="WH_DNA-bd_sf"/>
</dbReference>
<gene>
    <name evidence="2" type="ORF">C7I85_22565</name>
</gene>
<proteinExistence type="predicted"/>
<protein>
    <submittedName>
        <fullName evidence="2">MarR family transcriptional regulator</fullName>
    </submittedName>
</protein>
<evidence type="ECO:0000313" key="2">
    <source>
        <dbReference type="EMBL" id="PSJ57374.1"/>
    </source>
</evidence>
<dbReference type="PANTHER" id="PTHR33164">
    <property type="entry name" value="TRANSCRIPTIONAL REGULATOR, MARR FAMILY"/>
    <property type="match status" value="1"/>
</dbReference>
<dbReference type="InterPro" id="IPR036388">
    <property type="entry name" value="WH-like_DNA-bd_sf"/>
</dbReference>
<comment type="caution">
    <text evidence="2">The sequence shown here is derived from an EMBL/GenBank/DDBJ whole genome shotgun (WGS) entry which is preliminary data.</text>
</comment>
<dbReference type="SUPFAM" id="SSF46785">
    <property type="entry name" value="Winged helix' DNA-binding domain"/>
    <property type="match status" value="1"/>
</dbReference>
<sequence>MHAITEAVMRWQDATQAFDDAVGERAGLNAAERRALALLQGGPQTAGALATATALTPAAVTSLIDRLEARGLVRRTRSAEDRRKVMVEAGEAARDLGLKYYGPIAQAGWEMLDGYSDAELATVERFISDALALQQRELARLTGE</sequence>
<dbReference type="InterPro" id="IPR039422">
    <property type="entry name" value="MarR/SlyA-like"/>
</dbReference>
<dbReference type="InterPro" id="IPR000835">
    <property type="entry name" value="HTH_MarR-typ"/>
</dbReference>
<accession>A0A2P7S4H7</accession>
<evidence type="ECO:0000259" key="1">
    <source>
        <dbReference type="PROSITE" id="PS50995"/>
    </source>
</evidence>
<dbReference type="PROSITE" id="PS50995">
    <property type="entry name" value="HTH_MARR_2"/>
    <property type="match status" value="1"/>
</dbReference>
<keyword evidence="3" id="KW-1185">Reference proteome</keyword>
<dbReference type="GO" id="GO:0006950">
    <property type="term" value="P:response to stress"/>
    <property type="evidence" value="ECO:0007669"/>
    <property type="project" value="TreeGrafter"/>
</dbReference>
<dbReference type="PRINTS" id="PR00598">
    <property type="entry name" value="HTHMARR"/>
</dbReference>
<organism evidence="2 3">
    <name type="scientific">Pseudaminobacter soli</name>
    <name type="common">ex Li et al. 2025</name>
    <dbReference type="NCBI Taxonomy" id="1295366"/>
    <lineage>
        <taxon>Bacteria</taxon>
        <taxon>Pseudomonadati</taxon>
        <taxon>Pseudomonadota</taxon>
        <taxon>Alphaproteobacteria</taxon>
        <taxon>Hyphomicrobiales</taxon>
        <taxon>Phyllobacteriaceae</taxon>
        <taxon>Pseudaminobacter</taxon>
    </lineage>
</organism>
<dbReference type="Proteomes" id="UP000240653">
    <property type="component" value="Unassembled WGS sequence"/>
</dbReference>
<dbReference type="Gene3D" id="1.10.10.10">
    <property type="entry name" value="Winged helix-like DNA-binding domain superfamily/Winged helix DNA-binding domain"/>
    <property type="match status" value="1"/>
</dbReference>
<evidence type="ECO:0000313" key="3">
    <source>
        <dbReference type="Proteomes" id="UP000240653"/>
    </source>
</evidence>
<feature type="domain" description="HTH marR-type" evidence="1">
    <location>
        <begin position="1"/>
        <end position="132"/>
    </location>
</feature>
<dbReference type="Pfam" id="PF12802">
    <property type="entry name" value="MarR_2"/>
    <property type="match status" value="1"/>
</dbReference>